<evidence type="ECO:0000313" key="3">
    <source>
        <dbReference type="EMBL" id="KAF1955589.1"/>
    </source>
</evidence>
<evidence type="ECO:0000313" key="4">
    <source>
        <dbReference type="Proteomes" id="UP000800035"/>
    </source>
</evidence>
<feature type="compositionally biased region" description="Low complexity" evidence="1">
    <location>
        <begin position="28"/>
        <end position="37"/>
    </location>
</feature>
<dbReference type="OrthoDB" id="5372703at2759"/>
<evidence type="ECO:0000256" key="1">
    <source>
        <dbReference type="SAM" id="MobiDB-lite"/>
    </source>
</evidence>
<feature type="region of interest" description="Disordered" evidence="1">
    <location>
        <begin position="126"/>
        <end position="158"/>
    </location>
</feature>
<name>A0A6A5TUZ5_9PLEO</name>
<gene>
    <name evidence="3" type="ORF">CC80DRAFT_87480</name>
</gene>
<feature type="region of interest" description="Disordered" evidence="1">
    <location>
        <begin position="282"/>
        <end position="351"/>
    </location>
</feature>
<feature type="domain" description="DUF7924" evidence="2">
    <location>
        <begin position="408"/>
        <end position="538"/>
    </location>
</feature>
<dbReference type="Pfam" id="PF25545">
    <property type="entry name" value="DUF7924"/>
    <property type="match status" value="1"/>
</dbReference>
<dbReference type="EMBL" id="ML976994">
    <property type="protein sequence ID" value="KAF1955589.1"/>
    <property type="molecule type" value="Genomic_DNA"/>
</dbReference>
<organism evidence="3 4">
    <name type="scientific">Byssothecium circinans</name>
    <dbReference type="NCBI Taxonomy" id="147558"/>
    <lineage>
        <taxon>Eukaryota</taxon>
        <taxon>Fungi</taxon>
        <taxon>Dikarya</taxon>
        <taxon>Ascomycota</taxon>
        <taxon>Pezizomycotina</taxon>
        <taxon>Dothideomycetes</taxon>
        <taxon>Pleosporomycetidae</taxon>
        <taxon>Pleosporales</taxon>
        <taxon>Massarineae</taxon>
        <taxon>Massarinaceae</taxon>
        <taxon>Byssothecium</taxon>
    </lineage>
</organism>
<reference evidence="3" key="1">
    <citation type="journal article" date="2020" name="Stud. Mycol.">
        <title>101 Dothideomycetes genomes: a test case for predicting lifestyles and emergence of pathogens.</title>
        <authorList>
            <person name="Haridas S."/>
            <person name="Albert R."/>
            <person name="Binder M."/>
            <person name="Bloem J."/>
            <person name="Labutti K."/>
            <person name="Salamov A."/>
            <person name="Andreopoulos B."/>
            <person name="Baker S."/>
            <person name="Barry K."/>
            <person name="Bills G."/>
            <person name="Bluhm B."/>
            <person name="Cannon C."/>
            <person name="Castanera R."/>
            <person name="Culley D."/>
            <person name="Daum C."/>
            <person name="Ezra D."/>
            <person name="Gonzalez J."/>
            <person name="Henrissat B."/>
            <person name="Kuo A."/>
            <person name="Liang C."/>
            <person name="Lipzen A."/>
            <person name="Lutzoni F."/>
            <person name="Magnuson J."/>
            <person name="Mondo S."/>
            <person name="Nolan M."/>
            <person name="Ohm R."/>
            <person name="Pangilinan J."/>
            <person name="Park H.-J."/>
            <person name="Ramirez L."/>
            <person name="Alfaro M."/>
            <person name="Sun H."/>
            <person name="Tritt A."/>
            <person name="Yoshinaga Y."/>
            <person name="Zwiers L.-H."/>
            <person name="Turgeon B."/>
            <person name="Goodwin S."/>
            <person name="Spatafora J."/>
            <person name="Crous P."/>
            <person name="Grigoriev I."/>
        </authorList>
    </citation>
    <scope>NUCLEOTIDE SEQUENCE</scope>
    <source>
        <strain evidence="3">CBS 675.92</strain>
    </source>
</reference>
<evidence type="ECO:0000259" key="2">
    <source>
        <dbReference type="Pfam" id="PF25545"/>
    </source>
</evidence>
<feature type="region of interest" description="Disordered" evidence="1">
    <location>
        <begin position="1"/>
        <end position="112"/>
    </location>
</feature>
<dbReference type="AlphaFoldDB" id="A0A6A5TUZ5"/>
<dbReference type="InterPro" id="IPR057684">
    <property type="entry name" value="DUF7924"/>
</dbReference>
<feature type="compositionally biased region" description="Polar residues" evidence="1">
    <location>
        <begin position="63"/>
        <end position="75"/>
    </location>
</feature>
<sequence>MAPRAKSASIKKNRRQLAVGPQRATPIARPRQAASPRRSARLRAKDSSETPVSHAPQPWPVQASPTRPTLISQPARTKRKRSREDSKTEADEPKGEHPAKQPRRSSPPKLELSEKNLQKFDKEEMDSAANNAPALKRSSSRRSIATSSEAETVRSQRSSNSAAYYRYKHLAAAEVYIHTDPPADIHAAINAVVKAKVSEERRAELCTIAQELYDGSKKAVKAAVGEDDFIELFLIALRAMNHSSLCLRAKADWRVEIKPTIQQSDLNLSFLADFNAMVGDQHQEVDDASVPPRKRQQQYVGLRPISPQLSRTDTSDSTPDDTPLDSDTMPPPPSRALDKAKEFSPIKTPRPDISVGIQDTALISTLSSQILDNTRAKRFLEQLQNTLIAREGGGPAEPLLIAVPTQRASDLVFPFAVIEGKAYSTGKQIFEAENQAAVSGASGLKIQLCLNELVKRATSSNISPTPSNTLTPLFFSVCTEGPYHELYAHYTHIEDGVRKFNQTLLEICNSMLLKSVVDFIIVVDNVLRWGTGQFLELVAEGLGKVAKKAGA</sequence>
<protein>
    <recommendedName>
        <fullName evidence="2">DUF7924 domain-containing protein</fullName>
    </recommendedName>
</protein>
<feature type="compositionally biased region" description="Polar residues" evidence="1">
    <location>
        <begin position="149"/>
        <end position="158"/>
    </location>
</feature>
<accession>A0A6A5TUZ5</accession>
<proteinExistence type="predicted"/>
<keyword evidence="4" id="KW-1185">Reference proteome</keyword>
<dbReference type="Proteomes" id="UP000800035">
    <property type="component" value="Unassembled WGS sequence"/>
</dbReference>
<feature type="compositionally biased region" description="Basic and acidic residues" evidence="1">
    <location>
        <begin position="82"/>
        <end position="99"/>
    </location>
</feature>